<evidence type="ECO:0000313" key="2">
    <source>
        <dbReference type="EMBL" id="ODV94157.1"/>
    </source>
</evidence>
<reference evidence="3" key="1">
    <citation type="submission" date="2016-05" db="EMBL/GenBank/DDBJ databases">
        <title>Comparative genomics of biotechnologically important yeasts.</title>
        <authorList>
            <consortium name="DOE Joint Genome Institute"/>
            <person name="Riley R."/>
            <person name="Haridas S."/>
            <person name="Wolfe K.H."/>
            <person name="Lopes M.R."/>
            <person name="Hittinger C.T."/>
            <person name="Goker M."/>
            <person name="Salamov A."/>
            <person name="Wisecaver J."/>
            <person name="Long T.M."/>
            <person name="Aerts A.L."/>
            <person name="Barry K."/>
            <person name="Choi C."/>
            <person name="Clum A."/>
            <person name="Coughlan A.Y."/>
            <person name="Deshpande S."/>
            <person name="Douglass A.P."/>
            <person name="Hanson S.J."/>
            <person name="Klenk H.-P."/>
            <person name="Labutti K."/>
            <person name="Lapidus A."/>
            <person name="Lindquist E."/>
            <person name="Lipzen A."/>
            <person name="Meier-Kolthoff J.P."/>
            <person name="Ohm R.A."/>
            <person name="Otillar R.P."/>
            <person name="Pangilinan J."/>
            <person name="Peng Y."/>
            <person name="Rokas A."/>
            <person name="Rosa C.A."/>
            <person name="Scheuner C."/>
            <person name="Sibirny A.A."/>
            <person name="Slot J.C."/>
            <person name="Stielow J.B."/>
            <person name="Sun H."/>
            <person name="Kurtzman C.P."/>
            <person name="Blackwell M."/>
            <person name="Grigoriev I.V."/>
            <person name="Jeffries T.W."/>
        </authorList>
    </citation>
    <scope>NUCLEOTIDE SEQUENCE [LARGE SCALE GENOMIC DNA]</scope>
    <source>
        <strain evidence="3">NRRL Y-2460</strain>
    </source>
</reference>
<keyword evidence="3" id="KW-1185">Reference proteome</keyword>
<dbReference type="AlphaFoldDB" id="A0A1E4TQZ0"/>
<evidence type="ECO:0000313" key="3">
    <source>
        <dbReference type="Proteomes" id="UP000094236"/>
    </source>
</evidence>
<dbReference type="Proteomes" id="UP000094236">
    <property type="component" value="Unassembled WGS sequence"/>
</dbReference>
<sequence length="67" mass="7529">MSIAIPLARVAVHSAPKVAVRRLGPNPFFMHAKRVVPNIIGWATGLTVFFGYPFVYKYSVNKLNHVY</sequence>
<keyword evidence="1" id="KW-0472">Membrane</keyword>
<evidence type="ECO:0000256" key="1">
    <source>
        <dbReference type="SAM" id="Phobius"/>
    </source>
</evidence>
<protein>
    <submittedName>
        <fullName evidence="2">Uncharacterized protein</fullName>
    </submittedName>
</protein>
<keyword evidence="1" id="KW-0812">Transmembrane</keyword>
<organism evidence="2 3">
    <name type="scientific">Pachysolen tannophilus NRRL Y-2460</name>
    <dbReference type="NCBI Taxonomy" id="669874"/>
    <lineage>
        <taxon>Eukaryota</taxon>
        <taxon>Fungi</taxon>
        <taxon>Dikarya</taxon>
        <taxon>Ascomycota</taxon>
        <taxon>Saccharomycotina</taxon>
        <taxon>Pichiomycetes</taxon>
        <taxon>Pachysolenaceae</taxon>
        <taxon>Pachysolen</taxon>
    </lineage>
</organism>
<feature type="transmembrane region" description="Helical" evidence="1">
    <location>
        <begin position="35"/>
        <end position="55"/>
    </location>
</feature>
<proteinExistence type="predicted"/>
<name>A0A1E4TQZ0_PACTA</name>
<accession>A0A1E4TQZ0</accession>
<keyword evidence="1" id="KW-1133">Transmembrane helix</keyword>
<gene>
    <name evidence="2" type="ORF">PACTADRAFT_51041</name>
</gene>
<dbReference type="EMBL" id="KV454016">
    <property type="protein sequence ID" value="ODV94157.1"/>
    <property type="molecule type" value="Genomic_DNA"/>
</dbReference>